<evidence type="ECO:0000313" key="2">
    <source>
        <dbReference type="Proteomes" id="UP000002414"/>
    </source>
</evidence>
<keyword evidence="2" id="KW-1185">Reference proteome</keyword>
<accession>A7IY82</accession>
<reference evidence="1 2" key="1">
    <citation type="journal article" date="2008" name="Virology">
        <title>Genome sequence of the lytic bacteriophage P1201 from Corynebacterium glutamicum NCHU 87078: Evolutionary relationships to phages from Corynebacterineae.</title>
        <authorList>
            <person name="Chen C.L."/>
            <person name="Pan T.Y."/>
            <person name="Kan S.C."/>
            <person name="Kuan Y.C."/>
            <person name="Hong L.Y."/>
            <person name="Chiu K.R."/>
            <person name="Sheu C.S."/>
            <person name="Yang J.S."/>
            <person name="Hsu W.H."/>
            <person name="Hu H.Y."/>
        </authorList>
    </citation>
    <scope>NUCLEOTIDE SEQUENCE</scope>
</reference>
<name>A7IY82_9CAUD</name>
<dbReference type="GeneID" id="5745441"/>
<evidence type="ECO:0000313" key="1">
    <source>
        <dbReference type="EMBL" id="ABF57465.1"/>
    </source>
</evidence>
<protein>
    <submittedName>
        <fullName evidence="1">Gp11</fullName>
    </submittedName>
</protein>
<dbReference type="EMBL" id="DQ499600">
    <property type="protein sequence ID" value="ABF57465.1"/>
    <property type="molecule type" value="Genomic_DNA"/>
</dbReference>
<dbReference type="KEGG" id="vg:5745441"/>
<dbReference type="Proteomes" id="UP000002414">
    <property type="component" value="Segment"/>
</dbReference>
<proteinExistence type="predicted"/>
<sequence>MCLAGVLSYPESMRGSASSTLRIFKRSVWPSKRSRCPFDISRPKRRFRPSTGILEGDLGHLSLDRQPSFAEVGFYSSKRPAD</sequence>
<dbReference type="RefSeq" id="YP_001468913.1">
    <property type="nucleotide sequence ID" value="NC_009816.1"/>
</dbReference>
<organism evidence="1 2">
    <name type="scientific">Corynebacterium phage P1201</name>
    <dbReference type="NCBI Taxonomy" id="384848"/>
    <lineage>
        <taxon>Viruses</taxon>
        <taxon>Duplodnaviria</taxon>
        <taxon>Heunggongvirae</taxon>
        <taxon>Uroviricota</taxon>
        <taxon>Caudoviricetes</taxon>
        <taxon>Zierdtviridae</taxon>
        <taxon>Toshachvirinae</taxon>
        <taxon>Chunghsingvirus</taxon>
        <taxon>Chunghsingvirus P1201</taxon>
        <taxon>Corynebacterium virus P1201</taxon>
    </lineage>
</organism>